<accession>A0A4R4P3L7</accession>
<dbReference type="InterPro" id="IPR001647">
    <property type="entry name" value="HTH_TetR"/>
</dbReference>
<name>A0A4R4P3L7_9ACTN</name>
<evidence type="ECO:0000256" key="1">
    <source>
        <dbReference type="ARBA" id="ARBA00023015"/>
    </source>
</evidence>
<evidence type="ECO:0000256" key="2">
    <source>
        <dbReference type="ARBA" id="ARBA00023125"/>
    </source>
</evidence>
<feature type="DNA-binding region" description="H-T-H motif" evidence="4">
    <location>
        <begin position="24"/>
        <end position="43"/>
    </location>
</feature>
<protein>
    <submittedName>
        <fullName evidence="6">TetR/AcrR family transcriptional regulator</fullName>
    </submittedName>
</protein>
<evidence type="ECO:0000256" key="4">
    <source>
        <dbReference type="PROSITE-ProRule" id="PRU00335"/>
    </source>
</evidence>
<dbReference type="EMBL" id="SMKA01000388">
    <property type="protein sequence ID" value="TDC14572.1"/>
    <property type="molecule type" value="Genomic_DNA"/>
</dbReference>
<proteinExistence type="predicted"/>
<evidence type="ECO:0000259" key="5">
    <source>
        <dbReference type="PROSITE" id="PS50977"/>
    </source>
</evidence>
<comment type="caution">
    <text evidence="6">The sequence shown here is derived from an EMBL/GenBank/DDBJ whole genome shotgun (WGS) entry which is preliminary data.</text>
</comment>
<evidence type="ECO:0000256" key="3">
    <source>
        <dbReference type="ARBA" id="ARBA00023163"/>
    </source>
</evidence>
<dbReference type="RefSeq" id="WP_132415554.1">
    <property type="nucleotide sequence ID" value="NZ_SMKA01000388.1"/>
</dbReference>
<dbReference type="PROSITE" id="PS50977">
    <property type="entry name" value="HTH_TETR_2"/>
    <property type="match status" value="1"/>
</dbReference>
<keyword evidence="3" id="KW-0804">Transcription</keyword>
<keyword evidence="2 4" id="KW-0238">DNA-binding</keyword>
<dbReference type="Pfam" id="PF00440">
    <property type="entry name" value="TetR_N"/>
    <property type="match status" value="1"/>
</dbReference>
<dbReference type="PANTHER" id="PTHR47506">
    <property type="entry name" value="TRANSCRIPTIONAL REGULATORY PROTEIN"/>
    <property type="match status" value="1"/>
</dbReference>
<keyword evidence="7" id="KW-1185">Reference proteome</keyword>
<feature type="domain" description="HTH tetR-type" evidence="5">
    <location>
        <begin position="1"/>
        <end position="61"/>
    </location>
</feature>
<dbReference type="InterPro" id="IPR009057">
    <property type="entry name" value="Homeodomain-like_sf"/>
</dbReference>
<dbReference type="PANTHER" id="PTHR47506:SF6">
    <property type="entry name" value="HTH-TYPE TRANSCRIPTIONAL REPRESSOR NEMR"/>
    <property type="match status" value="1"/>
</dbReference>
<gene>
    <name evidence="6" type="ORF">E1261_42290</name>
</gene>
<evidence type="ECO:0000313" key="7">
    <source>
        <dbReference type="Proteomes" id="UP000295075"/>
    </source>
</evidence>
<dbReference type="GO" id="GO:0003677">
    <property type="term" value="F:DNA binding"/>
    <property type="evidence" value="ECO:0007669"/>
    <property type="project" value="UniProtKB-UniRule"/>
</dbReference>
<dbReference type="Gene3D" id="1.10.357.10">
    <property type="entry name" value="Tetracycline Repressor, domain 2"/>
    <property type="match status" value="1"/>
</dbReference>
<dbReference type="SUPFAM" id="SSF46689">
    <property type="entry name" value="Homeodomain-like"/>
    <property type="match status" value="1"/>
</dbReference>
<dbReference type="AlphaFoldDB" id="A0A4R4P3L7"/>
<dbReference type="Proteomes" id="UP000295075">
    <property type="component" value="Unassembled WGS sequence"/>
</dbReference>
<reference evidence="6 7" key="1">
    <citation type="submission" date="2019-03" db="EMBL/GenBank/DDBJ databases">
        <title>Draft genome sequences of novel Actinobacteria.</title>
        <authorList>
            <person name="Sahin N."/>
            <person name="Ay H."/>
            <person name="Saygin H."/>
        </authorList>
    </citation>
    <scope>NUCLEOTIDE SEQUENCE [LARGE SCALE GENOMIC DNA]</scope>
    <source>
        <strain evidence="6 7">JCM 30547</strain>
    </source>
</reference>
<organism evidence="6 7">
    <name type="scientific">Kribbella albertanoniae</name>
    <dbReference type="NCBI Taxonomy" id="1266829"/>
    <lineage>
        <taxon>Bacteria</taxon>
        <taxon>Bacillati</taxon>
        <taxon>Actinomycetota</taxon>
        <taxon>Actinomycetes</taxon>
        <taxon>Propionibacteriales</taxon>
        <taxon>Kribbellaceae</taxon>
        <taxon>Kribbella</taxon>
    </lineage>
</organism>
<sequence length="183" mass="20683">MASKRDWLDAGLSILTEDGAPALTIERLVGMLGLTKGSFYHHFGGMPGYKTALLDLYEQEFTSRFVEAVDDAQATPRARLDALMKLVVNDRRPDPEVAVRAWAMQDAEVEQVQRRIDNTRMKYLRAQWLEHSGDATEAKYMSQLLYLSLIGAFHVVPPVKGRALRQLFEFAMNEVPARQPKSS</sequence>
<dbReference type="OrthoDB" id="3218408at2"/>
<keyword evidence="1" id="KW-0805">Transcription regulation</keyword>
<evidence type="ECO:0000313" key="6">
    <source>
        <dbReference type="EMBL" id="TDC14572.1"/>
    </source>
</evidence>